<keyword evidence="2" id="KW-1185">Reference proteome</keyword>
<gene>
    <name evidence="1" type="primary">z301L</name>
    <name evidence="1" type="ORF">ATCV1_z301L</name>
</gene>
<evidence type="ECO:0000313" key="1">
    <source>
        <dbReference type="EMBL" id="ABT16435.1"/>
    </source>
</evidence>
<organism evidence="1 2">
    <name type="scientific">Chlorovirus heliozoae</name>
    <dbReference type="NCBI Taxonomy" id="322019"/>
    <lineage>
        <taxon>Viruses</taxon>
        <taxon>Varidnaviria</taxon>
        <taxon>Bamfordvirae</taxon>
        <taxon>Nucleocytoviricota</taxon>
        <taxon>Megaviricetes</taxon>
        <taxon>Algavirales</taxon>
        <taxon>Phycodnaviridae</taxon>
        <taxon>Chlorovirus</taxon>
    </lineage>
</organism>
<dbReference type="GeneID" id="5470717"/>
<dbReference type="Proteomes" id="UP000202420">
    <property type="component" value="Segment"/>
</dbReference>
<evidence type="ECO:0000313" key="2">
    <source>
        <dbReference type="Proteomes" id="UP000202420"/>
    </source>
</evidence>
<proteinExistence type="predicted"/>
<name>A7K8R1_9PHYC</name>
<protein>
    <submittedName>
        <fullName evidence="1">Uncharacterized protein z301L</fullName>
    </submittedName>
</protein>
<dbReference type="EMBL" id="EF101928">
    <property type="protein sequence ID" value="ABT16435.1"/>
    <property type="molecule type" value="Genomic_DNA"/>
</dbReference>
<accession>A7K8R1</accession>
<dbReference type="RefSeq" id="YP_001426782.1">
    <property type="nucleotide sequence ID" value="NC_008724.1"/>
</dbReference>
<sequence length="100" mass="10826">MTAPRNMPMSSPPMATSVSVASVLPSTKRATHIAGFRCAETNPKMMMGIAKAIPNPKAMNPKPILCPLVFSRWSLATTLRPNSIARNEEQASVPNFSSRE</sequence>
<reference evidence="1 2" key="1">
    <citation type="submission" date="2006-09" db="EMBL/GenBank/DDBJ databases">
        <title>Sequence and annotation of the 288-kb ATCV-1 virus that infects an endosymbiotic Chlorella strain of the heliozoon Acanthocystis turfacea.</title>
        <authorList>
            <person name="Fitzgerald L.A."/>
            <person name="Graves M.V."/>
            <person name="Li X."/>
            <person name="Pfitzner A.J.P."/>
            <person name="Hartigan J."/>
            <person name="Van Etten J.L."/>
        </authorList>
    </citation>
    <scope>NUCLEOTIDE SEQUENCE [LARGE SCALE GENOMIC DNA]</scope>
    <source>
        <strain evidence="1 2">ATCV-1</strain>
    </source>
</reference>
<dbReference type="KEGG" id="vg:5470717"/>